<evidence type="ECO:0000256" key="4">
    <source>
        <dbReference type="ARBA" id="ARBA00022801"/>
    </source>
</evidence>
<keyword evidence="2 6" id="KW-0645">Protease</keyword>
<evidence type="ECO:0000259" key="9">
    <source>
        <dbReference type="PROSITE" id="PS50235"/>
    </source>
</evidence>
<dbReference type="SMART" id="SM00213">
    <property type="entry name" value="UBQ"/>
    <property type="match status" value="1"/>
</dbReference>
<dbReference type="Gene3D" id="3.10.20.90">
    <property type="entry name" value="Phosphatidylinositol 3-kinase Catalytic Subunit, Chain A, domain 1"/>
    <property type="match status" value="1"/>
</dbReference>
<evidence type="ECO:0000256" key="1">
    <source>
        <dbReference type="ARBA" id="ARBA00000707"/>
    </source>
</evidence>
<sequence>MVLPLKVKHQSKVHELEVDPESTGEEMKMQLFSLTNVEPQNQKIIAGGKMVKDETLLSSLKLKPGATITLIGNPSADIVTEAPKERVKFAEDMTDAELAQQEGATPSGLQNTGNTCYANATLQTLRLMPELQEQMKTHTPSGTPSSAGPSASSLFSAEQLSQYGLGGLGGGSDLTSALRDLYHQMGQTTESFPPIMFLTTLRQKFPQFAERAKNGHGYAQQDAEEVWTQLVQTLHQELKLKDGEESSNFSSWVEKYMGGTFVTKTTCDEAPEEEPVIGQDMFNDLKCNISNEVYHLREGLSIGLNEQIEKQSPSLGRNAMYTKQSRISRMPKYLPIHFVRFFWRKDTGKKAKILKKVSFQHEIDILEFCTEELKAKVVPVRDQIREVRKEEEDVERAKKRQKRMRKDAEDHAAVTGTAQENGGSSKDQEMKDGETEVFKTDAEIDAERAESIRKAKEDLLNAVNPELAKDTAANQTGLYELRGVITHQGSSADSGHYTAYVKKSAKDGRAEDGKWWWFDDHKVHEVEAEKIETLAGGGETHSALILLYRAVELPKPN</sequence>
<dbReference type="GO" id="GO:0043161">
    <property type="term" value="P:proteasome-mediated ubiquitin-dependent protein catabolic process"/>
    <property type="evidence" value="ECO:0007669"/>
    <property type="project" value="InterPro"/>
</dbReference>
<dbReference type="PANTHER" id="PTHR43982">
    <property type="entry name" value="UBIQUITIN CARBOXYL-TERMINAL HYDROLASE"/>
    <property type="match status" value="1"/>
</dbReference>
<evidence type="ECO:0000256" key="2">
    <source>
        <dbReference type="ARBA" id="ARBA00022670"/>
    </source>
</evidence>
<accession>A0A9P4Q602</accession>
<keyword evidence="11" id="KW-1185">Reference proteome</keyword>
<name>A0A9P4Q602_9PEZI</name>
<dbReference type="EMBL" id="MU003792">
    <property type="protein sequence ID" value="KAF2721218.1"/>
    <property type="molecule type" value="Genomic_DNA"/>
</dbReference>
<evidence type="ECO:0000256" key="5">
    <source>
        <dbReference type="ARBA" id="ARBA00022807"/>
    </source>
</evidence>
<organism evidence="10 11">
    <name type="scientific">Polychaeton citri CBS 116435</name>
    <dbReference type="NCBI Taxonomy" id="1314669"/>
    <lineage>
        <taxon>Eukaryota</taxon>
        <taxon>Fungi</taxon>
        <taxon>Dikarya</taxon>
        <taxon>Ascomycota</taxon>
        <taxon>Pezizomycotina</taxon>
        <taxon>Dothideomycetes</taxon>
        <taxon>Dothideomycetidae</taxon>
        <taxon>Capnodiales</taxon>
        <taxon>Capnodiaceae</taxon>
        <taxon>Polychaeton</taxon>
    </lineage>
</organism>
<evidence type="ECO:0000259" key="8">
    <source>
        <dbReference type="PROSITE" id="PS50053"/>
    </source>
</evidence>
<evidence type="ECO:0000256" key="6">
    <source>
        <dbReference type="RuleBase" id="RU366025"/>
    </source>
</evidence>
<dbReference type="SUPFAM" id="SSF54001">
    <property type="entry name" value="Cysteine proteinases"/>
    <property type="match status" value="1"/>
</dbReference>
<dbReference type="Gene3D" id="3.90.70.10">
    <property type="entry name" value="Cysteine proteinases"/>
    <property type="match status" value="1"/>
</dbReference>
<dbReference type="GO" id="GO:0004843">
    <property type="term" value="F:cysteine-type deubiquitinase activity"/>
    <property type="evidence" value="ECO:0007669"/>
    <property type="project" value="UniProtKB-UniRule"/>
</dbReference>
<dbReference type="SUPFAM" id="SSF54236">
    <property type="entry name" value="Ubiquitin-like"/>
    <property type="match status" value="1"/>
</dbReference>
<dbReference type="PROSITE" id="PS50235">
    <property type="entry name" value="USP_3"/>
    <property type="match status" value="1"/>
</dbReference>
<dbReference type="InterPro" id="IPR028889">
    <property type="entry name" value="USP"/>
</dbReference>
<dbReference type="Proteomes" id="UP000799441">
    <property type="component" value="Unassembled WGS sequence"/>
</dbReference>
<feature type="compositionally biased region" description="Polar residues" evidence="7">
    <location>
        <begin position="416"/>
        <end position="425"/>
    </location>
</feature>
<dbReference type="PROSITE" id="PS00973">
    <property type="entry name" value="USP_2"/>
    <property type="match status" value="1"/>
</dbReference>
<evidence type="ECO:0000313" key="10">
    <source>
        <dbReference type="EMBL" id="KAF2721218.1"/>
    </source>
</evidence>
<dbReference type="InterPro" id="IPR001394">
    <property type="entry name" value="Peptidase_C19_UCH"/>
</dbReference>
<keyword evidence="4 6" id="KW-0378">Hydrolase</keyword>
<evidence type="ECO:0000256" key="3">
    <source>
        <dbReference type="ARBA" id="ARBA00022786"/>
    </source>
</evidence>
<keyword evidence="3 6" id="KW-0833">Ubl conjugation pathway</keyword>
<dbReference type="Pfam" id="PF00443">
    <property type="entry name" value="UCH"/>
    <property type="match status" value="1"/>
</dbReference>
<dbReference type="CDD" id="cd02657">
    <property type="entry name" value="Peptidase_C19A"/>
    <property type="match status" value="1"/>
</dbReference>
<comment type="caution">
    <text evidence="10">The sequence shown here is derived from an EMBL/GenBank/DDBJ whole genome shotgun (WGS) entry which is preliminary data.</text>
</comment>
<dbReference type="InterPro" id="IPR018200">
    <property type="entry name" value="USP_CS"/>
</dbReference>
<reference evidence="10" key="1">
    <citation type="journal article" date="2020" name="Stud. Mycol.">
        <title>101 Dothideomycetes genomes: a test case for predicting lifestyles and emergence of pathogens.</title>
        <authorList>
            <person name="Haridas S."/>
            <person name="Albert R."/>
            <person name="Binder M."/>
            <person name="Bloem J."/>
            <person name="Labutti K."/>
            <person name="Salamov A."/>
            <person name="Andreopoulos B."/>
            <person name="Baker S."/>
            <person name="Barry K."/>
            <person name="Bills G."/>
            <person name="Bluhm B."/>
            <person name="Cannon C."/>
            <person name="Castanera R."/>
            <person name="Culley D."/>
            <person name="Daum C."/>
            <person name="Ezra D."/>
            <person name="Gonzalez J."/>
            <person name="Henrissat B."/>
            <person name="Kuo A."/>
            <person name="Liang C."/>
            <person name="Lipzen A."/>
            <person name="Lutzoni F."/>
            <person name="Magnuson J."/>
            <person name="Mondo S."/>
            <person name="Nolan M."/>
            <person name="Ohm R."/>
            <person name="Pangilinan J."/>
            <person name="Park H.-J."/>
            <person name="Ramirez L."/>
            <person name="Alfaro M."/>
            <person name="Sun H."/>
            <person name="Tritt A."/>
            <person name="Yoshinaga Y."/>
            <person name="Zwiers L.-H."/>
            <person name="Turgeon B."/>
            <person name="Goodwin S."/>
            <person name="Spatafora J."/>
            <person name="Crous P."/>
            <person name="Grigoriev I."/>
        </authorList>
    </citation>
    <scope>NUCLEOTIDE SEQUENCE</scope>
    <source>
        <strain evidence="10">CBS 116435</strain>
    </source>
</reference>
<dbReference type="GO" id="GO:0016579">
    <property type="term" value="P:protein deubiquitination"/>
    <property type="evidence" value="ECO:0007669"/>
    <property type="project" value="InterPro"/>
</dbReference>
<dbReference type="Pfam" id="PF00240">
    <property type="entry name" value="ubiquitin"/>
    <property type="match status" value="1"/>
</dbReference>
<comment type="catalytic activity">
    <reaction evidence="1 6">
        <text>Thiol-dependent hydrolysis of ester, thioester, amide, peptide and isopeptide bonds formed by the C-terminal Gly of ubiquitin (a 76-residue protein attached to proteins as an intracellular targeting signal).</text>
        <dbReference type="EC" id="3.4.19.12"/>
    </reaction>
</comment>
<gene>
    <name evidence="10" type="ORF">K431DRAFT_285052</name>
</gene>
<feature type="compositionally biased region" description="Basic and acidic residues" evidence="7">
    <location>
        <begin position="426"/>
        <end position="435"/>
    </location>
</feature>
<feature type="domain" description="USP" evidence="9">
    <location>
        <begin position="107"/>
        <end position="551"/>
    </location>
</feature>
<dbReference type="PROSITE" id="PS50053">
    <property type="entry name" value="UBIQUITIN_2"/>
    <property type="match status" value="1"/>
</dbReference>
<feature type="domain" description="Ubiquitin-like" evidence="8">
    <location>
        <begin position="1"/>
        <end position="71"/>
    </location>
</feature>
<comment type="similarity">
    <text evidence="6">Belongs to the peptidase C19 family.</text>
</comment>
<dbReference type="EC" id="3.4.19.12" evidence="6"/>
<feature type="region of interest" description="Disordered" evidence="7">
    <location>
        <begin position="389"/>
        <end position="435"/>
    </location>
</feature>
<dbReference type="InterPro" id="IPR044635">
    <property type="entry name" value="UBP14-like"/>
</dbReference>
<evidence type="ECO:0000256" key="7">
    <source>
        <dbReference type="SAM" id="MobiDB-lite"/>
    </source>
</evidence>
<dbReference type="PANTHER" id="PTHR43982:SF1">
    <property type="entry name" value="UBIQUITIN CARBOXYL-TERMINAL HYDROLASE 14"/>
    <property type="match status" value="1"/>
</dbReference>
<dbReference type="GO" id="GO:0070628">
    <property type="term" value="F:proteasome binding"/>
    <property type="evidence" value="ECO:0007669"/>
    <property type="project" value="TreeGrafter"/>
</dbReference>
<keyword evidence="5 6" id="KW-0788">Thiol protease</keyword>
<dbReference type="InterPro" id="IPR000626">
    <property type="entry name" value="Ubiquitin-like_dom"/>
</dbReference>
<dbReference type="InterPro" id="IPR029071">
    <property type="entry name" value="Ubiquitin-like_domsf"/>
</dbReference>
<dbReference type="OrthoDB" id="333239at2759"/>
<protein>
    <recommendedName>
        <fullName evidence="6">Ubiquitin carboxyl-terminal hydrolase</fullName>
        <ecNumber evidence="6">3.4.19.12</ecNumber>
    </recommendedName>
</protein>
<dbReference type="PROSITE" id="PS00972">
    <property type="entry name" value="USP_1"/>
    <property type="match status" value="1"/>
</dbReference>
<dbReference type="AlphaFoldDB" id="A0A9P4Q602"/>
<dbReference type="GO" id="GO:0061136">
    <property type="term" value="P:regulation of proteasomal protein catabolic process"/>
    <property type="evidence" value="ECO:0007669"/>
    <property type="project" value="TreeGrafter"/>
</dbReference>
<dbReference type="InterPro" id="IPR038765">
    <property type="entry name" value="Papain-like_cys_pep_sf"/>
</dbReference>
<evidence type="ECO:0000313" key="11">
    <source>
        <dbReference type="Proteomes" id="UP000799441"/>
    </source>
</evidence>
<proteinExistence type="inferred from homology"/>